<feature type="compositionally biased region" description="Low complexity" evidence="3">
    <location>
        <begin position="93"/>
        <end position="106"/>
    </location>
</feature>
<dbReference type="STRING" id="117157.SAMN04489717_4302"/>
<dbReference type="FunFam" id="3.40.50.300:FF:000285">
    <property type="entry name" value="Sporulation initiation inhibitor Soj"/>
    <property type="match status" value="1"/>
</dbReference>
<dbReference type="CDD" id="cd02042">
    <property type="entry name" value="ParAB_family"/>
    <property type="match status" value="1"/>
</dbReference>
<dbReference type="PANTHER" id="PTHR13696:SF99">
    <property type="entry name" value="COBYRINIC ACID AC-DIAMIDE SYNTHASE"/>
    <property type="match status" value="1"/>
</dbReference>
<organism evidence="5 6">
    <name type="scientific">Actinopolymorpha singaporensis</name>
    <dbReference type="NCBI Taxonomy" id="117157"/>
    <lineage>
        <taxon>Bacteria</taxon>
        <taxon>Bacillati</taxon>
        <taxon>Actinomycetota</taxon>
        <taxon>Actinomycetes</taxon>
        <taxon>Propionibacteriales</taxon>
        <taxon>Actinopolymorphaceae</taxon>
        <taxon>Actinopolymorpha</taxon>
    </lineage>
</organism>
<dbReference type="Proteomes" id="UP000198983">
    <property type="component" value="Chromosome I"/>
</dbReference>
<evidence type="ECO:0000259" key="4">
    <source>
        <dbReference type="Pfam" id="PF13614"/>
    </source>
</evidence>
<comment type="function">
    <text evidence="2">May play a role in septum formation.</text>
</comment>
<keyword evidence="6" id="KW-1185">Reference proteome</keyword>
<sequence length="405" mass="43281">MNDSTNGAGTESAQQSYEPARQSERPAQDQPFRQEWETTPPAATSPTIDPEPAPGVAPVIDPSTPSDPSVVPPPVEPTAPSVPVEPPGPAEPVVPAVPTEPVVDPAEPAETDEPDLTPVAPAPAGDEARSSSPRPRPQFPDPPPLESHGPARIIAIVNQKGGVGKTTTAINLGASLAELGRRVLLVDFDPQASLTIGLGIDPLALEATTYDMVIDRDVTAEDIRVKTAVDGMDLLPSDISLSGAEIQLVSEVARETTLARQLEALRPEYDLILIDCQPSLGLLTVNALTAADGVIIPLECEYFALRGLGFLVDKTIKTVQERINPRLRIEGILATMFDMRTLHAREILEEVVGRFGETVFHTVISRTVRFPETNKLGEPITTYAPNSVAAEAYRQLARELVGRLG</sequence>
<dbReference type="SUPFAM" id="SSF52540">
    <property type="entry name" value="P-loop containing nucleoside triphosphate hydrolases"/>
    <property type="match status" value="1"/>
</dbReference>
<gene>
    <name evidence="5" type="ORF">SAMN04489717_4302</name>
</gene>
<feature type="domain" description="AAA" evidence="4">
    <location>
        <begin position="152"/>
        <end position="329"/>
    </location>
</feature>
<evidence type="ECO:0000313" key="5">
    <source>
        <dbReference type="EMBL" id="SDS90786.1"/>
    </source>
</evidence>
<dbReference type="InterPro" id="IPR025669">
    <property type="entry name" value="AAA_dom"/>
</dbReference>
<reference evidence="5 6" key="1">
    <citation type="submission" date="2016-10" db="EMBL/GenBank/DDBJ databases">
        <authorList>
            <person name="de Groot N.N."/>
        </authorList>
    </citation>
    <scope>NUCLEOTIDE SEQUENCE [LARGE SCALE GENOMIC DNA]</scope>
    <source>
        <strain evidence="5 6">DSM 22024</strain>
    </source>
</reference>
<feature type="region of interest" description="Disordered" evidence="3">
    <location>
        <begin position="1"/>
        <end position="149"/>
    </location>
</feature>
<proteinExistence type="inferred from homology"/>
<comment type="similarity">
    <text evidence="1">Belongs to the ParA family.</text>
</comment>
<dbReference type="Pfam" id="PF13614">
    <property type="entry name" value="AAA_31"/>
    <property type="match status" value="1"/>
</dbReference>
<dbReference type="PANTHER" id="PTHR13696">
    <property type="entry name" value="P-LOOP CONTAINING NUCLEOSIDE TRIPHOSPHATE HYDROLASE"/>
    <property type="match status" value="1"/>
</dbReference>
<protein>
    <submittedName>
        <fullName evidence="5">Chromosome partitioning protein</fullName>
    </submittedName>
</protein>
<feature type="compositionally biased region" description="Pro residues" evidence="3">
    <location>
        <begin position="83"/>
        <end position="92"/>
    </location>
</feature>
<evidence type="ECO:0000256" key="2">
    <source>
        <dbReference type="ARBA" id="ARBA00059092"/>
    </source>
</evidence>
<dbReference type="InterPro" id="IPR050678">
    <property type="entry name" value="DNA_Partitioning_ATPase"/>
</dbReference>
<feature type="compositionally biased region" description="Polar residues" evidence="3">
    <location>
        <begin position="1"/>
        <end position="17"/>
    </location>
</feature>
<feature type="compositionally biased region" description="Basic and acidic residues" evidence="3">
    <location>
        <begin position="21"/>
        <end position="36"/>
    </location>
</feature>
<dbReference type="EMBL" id="LT629732">
    <property type="protein sequence ID" value="SDS90786.1"/>
    <property type="molecule type" value="Genomic_DNA"/>
</dbReference>
<evidence type="ECO:0000256" key="3">
    <source>
        <dbReference type="SAM" id="MobiDB-lite"/>
    </source>
</evidence>
<dbReference type="Gene3D" id="3.40.50.300">
    <property type="entry name" value="P-loop containing nucleotide triphosphate hydrolases"/>
    <property type="match status" value="1"/>
</dbReference>
<feature type="compositionally biased region" description="Low complexity" evidence="3">
    <location>
        <begin position="58"/>
        <end position="69"/>
    </location>
</feature>
<evidence type="ECO:0000256" key="1">
    <source>
        <dbReference type="ARBA" id="ARBA00006976"/>
    </source>
</evidence>
<accession>A0A1H1W2R7</accession>
<name>A0A1H1W2R7_9ACTN</name>
<dbReference type="AlphaFoldDB" id="A0A1H1W2R7"/>
<feature type="compositionally biased region" description="Pro residues" evidence="3">
    <location>
        <begin position="134"/>
        <end position="145"/>
    </location>
</feature>
<dbReference type="InterPro" id="IPR027417">
    <property type="entry name" value="P-loop_NTPase"/>
</dbReference>
<evidence type="ECO:0000313" key="6">
    <source>
        <dbReference type="Proteomes" id="UP000198983"/>
    </source>
</evidence>